<comment type="subcellular location">
    <subcellularLocation>
        <location evidence="1">Cell membrane</location>
        <topology evidence="1">Multi-pass membrane protein</topology>
    </subcellularLocation>
</comment>
<keyword evidence="3 6" id="KW-0812">Transmembrane</keyword>
<reference evidence="10 11" key="1">
    <citation type="submission" date="2017-03" db="EMBL/GenBank/DDBJ databases">
        <title>Comparative genomics of honeybee gut symbionts reveal geographically distinct and subgroup specific antibiotic resistance.</title>
        <authorList>
            <person name="Ludvigsen J."/>
            <person name="Porcellato D."/>
            <person name="Labee-Lund T.M."/>
            <person name="Amdam G.V."/>
            <person name="Rudi K."/>
        </authorList>
    </citation>
    <scope>NUCLEOTIDE SEQUENCE [LARGE SCALE GENOMIC DNA]</scope>
    <source>
        <strain evidence="8 11">A-7-12</strain>
        <strain evidence="9 10">A-9-12</strain>
    </source>
</reference>
<keyword evidence="2" id="KW-1003">Cell membrane</keyword>
<dbReference type="Proteomes" id="UP000194800">
    <property type="component" value="Unassembled WGS sequence"/>
</dbReference>
<evidence type="ECO:0000256" key="1">
    <source>
        <dbReference type="ARBA" id="ARBA00004651"/>
    </source>
</evidence>
<evidence type="ECO:0000313" key="9">
    <source>
        <dbReference type="EMBL" id="OTQ11691.1"/>
    </source>
</evidence>
<evidence type="ECO:0000256" key="2">
    <source>
        <dbReference type="ARBA" id="ARBA00022475"/>
    </source>
</evidence>
<dbReference type="GO" id="GO:0140359">
    <property type="term" value="F:ABC-type transporter activity"/>
    <property type="evidence" value="ECO:0007669"/>
    <property type="project" value="InterPro"/>
</dbReference>
<dbReference type="Pfam" id="PF12698">
    <property type="entry name" value="ABC2_membrane_3"/>
    <property type="match status" value="1"/>
</dbReference>
<name>A0A242NLA0_9GAMM</name>
<dbReference type="GO" id="GO:0005886">
    <property type="term" value="C:plasma membrane"/>
    <property type="evidence" value="ECO:0007669"/>
    <property type="project" value="UniProtKB-SubCell"/>
</dbReference>
<dbReference type="InterPro" id="IPR013525">
    <property type="entry name" value="ABC2_TM"/>
</dbReference>
<evidence type="ECO:0000313" key="11">
    <source>
        <dbReference type="Proteomes" id="UP000194977"/>
    </source>
</evidence>
<dbReference type="OrthoDB" id="9811522at2"/>
<dbReference type="Proteomes" id="UP000194977">
    <property type="component" value="Unassembled WGS sequence"/>
</dbReference>
<protein>
    <submittedName>
        <fullName evidence="8">ABC transporter permease</fullName>
    </submittedName>
</protein>
<accession>A0A242NLA0</accession>
<dbReference type="RefSeq" id="WP_086271308.1">
    <property type="nucleotide sequence ID" value="NZ_MZNE01000018.1"/>
</dbReference>
<evidence type="ECO:0000259" key="7">
    <source>
        <dbReference type="Pfam" id="PF12698"/>
    </source>
</evidence>
<evidence type="ECO:0000313" key="10">
    <source>
        <dbReference type="Proteomes" id="UP000194800"/>
    </source>
</evidence>
<dbReference type="AlphaFoldDB" id="A0A242NLA0"/>
<proteinExistence type="predicted"/>
<evidence type="ECO:0000256" key="6">
    <source>
        <dbReference type="SAM" id="Phobius"/>
    </source>
</evidence>
<feature type="transmembrane region" description="Helical" evidence="6">
    <location>
        <begin position="283"/>
        <end position="303"/>
    </location>
</feature>
<dbReference type="InterPro" id="IPR051449">
    <property type="entry name" value="ABC-2_transporter_component"/>
</dbReference>
<dbReference type="Gene3D" id="3.40.1710.10">
    <property type="entry name" value="abc type-2 transporter like domain"/>
    <property type="match status" value="1"/>
</dbReference>
<keyword evidence="4 6" id="KW-1133">Transmembrane helix</keyword>
<comment type="caution">
    <text evidence="8">The sequence shown here is derived from an EMBL/GenBank/DDBJ whole genome shotgun (WGS) entry which is preliminary data.</text>
</comment>
<feature type="domain" description="ABC-2 type transporter transmembrane" evidence="7">
    <location>
        <begin position="22"/>
        <end position="360"/>
    </location>
</feature>
<evidence type="ECO:0000256" key="5">
    <source>
        <dbReference type="ARBA" id="ARBA00023136"/>
    </source>
</evidence>
<dbReference type="PANTHER" id="PTHR30294">
    <property type="entry name" value="MEMBRANE COMPONENT OF ABC TRANSPORTER YHHJ-RELATED"/>
    <property type="match status" value="1"/>
</dbReference>
<feature type="transmembrane region" description="Helical" evidence="6">
    <location>
        <begin position="342"/>
        <end position="365"/>
    </location>
</feature>
<feature type="transmembrane region" description="Helical" evidence="6">
    <location>
        <begin position="217"/>
        <end position="245"/>
    </location>
</feature>
<evidence type="ECO:0000313" key="8">
    <source>
        <dbReference type="EMBL" id="OTQ01454.1"/>
    </source>
</evidence>
<feature type="transmembrane region" description="Helical" evidence="6">
    <location>
        <begin position="251"/>
        <end position="271"/>
    </location>
</feature>
<evidence type="ECO:0000256" key="4">
    <source>
        <dbReference type="ARBA" id="ARBA00022989"/>
    </source>
</evidence>
<sequence length="395" mass="44479">MLKLFFSSAVKMFFYMLMRPMWLLLLLSVSLMSLVYLNGTITNLPVAIVDQDHTATSRSLIRSLNTSSKINVLTYENSLQAYDDINNRKLFAVFTIPRDFEKRLLNGEEVTIPAYGDASSRLANGLIQVDIKGIYQQILTEYNTRVMRNGGFSDQQINIILSPIKAQTMPLYNAGISFAAITFPGLLVMLLQHSFLIASTRINITLHSLPQGKPPRIVIFGSLFGIIPIWLFLSIVLFGLLPWLLGYRQLASIPEIIIMTFPLLLGILGLSKLLTECLRRTEMIYLTLAFLTTPVFYLSGTIWPLDAMPLWVQTVSRMLPSTWATNMIAGVNQMGLGLTDNLFNIFMILFLGVIYGSLGLFIAALREGKVRGYFKKLKKFLRLKNSKINNKPSIS</sequence>
<dbReference type="EMBL" id="NART01000003">
    <property type="protein sequence ID" value="OTQ11691.1"/>
    <property type="molecule type" value="Genomic_DNA"/>
</dbReference>
<keyword evidence="10" id="KW-1185">Reference proteome</keyword>
<evidence type="ECO:0000256" key="3">
    <source>
        <dbReference type="ARBA" id="ARBA00022692"/>
    </source>
</evidence>
<gene>
    <name evidence="9" type="ORF">B6C91_01280</name>
    <name evidence="8" type="ORF">B6D08_00925</name>
</gene>
<keyword evidence="5 6" id="KW-0472">Membrane</keyword>
<dbReference type="EMBL" id="NARP01000002">
    <property type="protein sequence ID" value="OTQ01454.1"/>
    <property type="molecule type" value="Genomic_DNA"/>
</dbReference>
<feature type="transmembrane region" description="Helical" evidence="6">
    <location>
        <begin position="171"/>
        <end position="196"/>
    </location>
</feature>
<organism evidence="8 11">
    <name type="scientific">Gilliamella apicola</name>
    <dbReference type="NCBI Taxonomy" id="1196095"/>
    <lineage>
        <taxon>Bacteria</taxon>
        <taxon>Pseudomonadati</taxon>
        <taxon>Pseudomonadota</taxon>
        <taxon>Gammaproteobacteria</taxon>
        <taxon>Orbales</taxon>
        <taxon>Orbaceae</taxon>
        <taxon>Gilliamella</taxon>
    </lineage>
</organism>
<dbReference type="PANTHER" id="PTHR30294:SF46">
    <property type="entry name" value="ABC TRANSPORTER PERMEASE"/>
    <property type="match status" value="1"/>
</dbReference>